<keyword evidence="2" id="KW-1185">Reference proteome</keyword>
<evidence type="ECO:0000313" key="1">
    <source>
        <dbReference type="EMBL" id="OUE02543.1"/>
    </source>
</evidence>
<protein>
    <submittedName>
        <fullName evidence="1">Uncharacterized protein</fullName>
    </submittedName>
</protein>
<accession>A0A251XI37</accession>
<evidence type="ECO:0000313" key="2">
    <source>
        <dbReference type="Proteomes" id="UP000195062"/>
    </source>
</evidence>
<sequence length="68" mass="7100">MQAAGLLEVRLGLAVGASAFRGTASGVKKRKASMWVHASLWVSTTSSVAADPRRSGRRSCRCSPGPTL</sequence>
<reference evidence="1 2" key="1">
    <citation type="submission" date="2016-08" db="EMBL/GenBank/DDBJ databases">
        <title>Genome sequence of Clavibacter michiganensis subsp. michiganensis strain CASJ007.</title>
        <authorList>
            <person name="Thapa S.P."/>
            <person name="Coaker G."/>
        </authorList>
    </citation>
    <scope>NUCLEOTIDE SEQUENCE [LARGE SCALE GENOMIC DNA]</scope>
    <source>
        <strain evidence="1">CASJ007</strain>
    </source>
</reference>
<gene>
    <name evidence="1" type="ORF">CMMCAS07_11035</name>
</gene>
<proteinExistence type="predicted"/>
<dbReference type="EMBL" id="MDHH01000002">
    <property type="protein sequence ID" value="OUE02543.1"/>
    <property type="molecule type" value="Genomic_DNA"/>
</dbReference>
<organism evidence="1 2">
    <name type="scientific">Clavibacter michiganensis subsp. michiganensis</name>
    <dbReference type="NCBI Taxonomy" id="33013"/>
    <lineage>
        <taxon>Bacteria</taxon>
        <taxon>Bacillati</taxon>
        <taxon>Actinomycetota</taxon>
        <taxon>Actinomycetes</taxon>
        <taxon>Micrococcales</taxon>
        <taxon>Microbacteriaceae</taxon>
        <taxon>Clavibacter</taxon>
    </lineage>
</organism>
<comment type="caution">
    <text evidence="1">The sequence shown here is derived from an EMBL/GenBank/DDBJ whole genome shotgun (WGS) entry which is preliminary data.</text>
</comment>
<name>A0A251XI37_CLAMM</name>
<dbReference type="AlphaFoldDB" id="A0A251XI37"/>
<dbReference type="Proteomes" id="UP000195062">
    <property type="component" value="Unassembled WGS sequence"/>
</dbReference>